<dbReference type="GO" id="GO:0016740">
    <property type="term" value="F:transferase activity"/>
    <property type="evidence" value="ECO:0007669"/>
    <property type="project" value="UniProtKB-KW"/>
</dbReference>
<sequence>MIGKLIGKGRTGEIYDWEEGKVIKLFFHSVKESFVEQEVVLGKWLQSMGLMVPQVYGSVEMDGRSGIVYEKISGVSMTEKLLDPNGNVTESAKELAKLHQNIHRVDARNLPAFTAKLQAIIKRTRLLDYRSKEQILSYLAKLPDANVLCHGDFHTDNVLVEQEKKVVIDWETACKGNPLSDVARTVMIYKYAILPTEMPVAAREKIEELRTVLCEEYIKEYSRLTGTKEEEMKMWLLPLMAARLEEELSKEEKQLLLKEIEYHLENISDENLKTI</sequence>
<accession>A0A5R9F5S1</accession>
<dbReference type="Pfam" id="PF01636">
    <property type="entry name" value="APH"/>
    <property type="match status" value="1"/>
</dbReference>
<dbReference type="InterPro" id="IPR011009">
    <property type="entry name" value="Kinase-like_dom_sf"/>
</dbReference>
<protein>
    <submittedName>
        <fullName evidence="2">Aminoglycoside phosphotransferase family protein</fullName>
    </submittedName>
</protein>
<dbReference type="AlphaFoldDB" id="A0A5R9F5S1"/>
<evidence type="ECO:0000313" key="3">
    <source>
        <dbReference type="Proteomes" id="UP000308230"/>
    </source>
</evidence>
<evidence type="ECO:0000313" key="2">
    <source>
        <dbReference type="EMBL" id="TLS36978.1"/>
    </source>
</evidence>
<comment type="caution">
    <text evidence="2">The sequence shown here is derived from an EMBL/GenBank/DDBJ whole genome shotgun (WGS) entry which is preliminary data.</text>
</comment>
<dbReference type="InterPro" id="IPR051678">
    <property type="entry name" value="AGP_Transferase"/>
</dbReference>
<dbReference type="EMBL" id="SWLG01000008">
    <property type="protein sequence ID" value="TLS36978.1"/>
    <property type="molecule type" value="Genomic_DNA"/>
</dbReference>
<evidence type="ECO:0000259" key="1">
    <source>
        <dbReference type="Pfam" id="PF01636"/>
    </source>
</evidence>
<dbReference type="OrthoDB" id="9800774at2"/>
<feature type="domain" description="Aminoglycoside phosphotransferase" evidence="1">
    <location>
        <begin position="22"/>
        <end position="189"/>
    </location>
</feature>
<organism evidence="2 3">
    <name type="scientific">Exobacillus caeni</name>
    <dbReference type="NCBI Taxonomy" id="2574798"/>
    <lineage>
        <taxon>Bacteria</taxon>
        <taxon>Bacillati</taxon>
        <taxon>Bacillota</taxon>
        <taxon>Bacilli</taxon>
        <taxon>Bacillales</taxon>
        <taxon>Guptibacillaceae</taxon>
        <taxon>Exobacillus</taxon>
    </lineage>
</organism>
<dbReference type="Proteomes" id="UP000308230">
    <property type="component" value="Unassembled WGS sequence"/>
</dbReference>
<gene>
    <name evidence="2" type="ORF">FCL54_13580</name>
</gene>
<dbReference type="Gene3D" id="3.90.1200.10">
    <property type="match status" value="1"/>
</dbReference>
<name>A0A5R9F5S1_9BACL</name>
<dbReference type="PANTHER" id="PTHR21310">
    <property type="entry name" value="AMINOGLYCOSIDE PHOSPHOTRANSFERASE-RELATED-RELATED"/>
    <property type="match status" value="1"/>
</dbReference>
<dbReference type="SUPFAM" id="SSF56112">
    <property type="entry name" value="Protein kinase-like (PK-like)"/>
    <property type="match status" value="1"/>
</dbReference>
<dbReference type="InterPro" id="IPR002575">
    <property type="entry name" value="Aminoglycoside_PTrfase"/>
</dbReference>
<proteinExistence type="predicted"/>
<reference evidence="2 3" key="1">
    <citation type="submission" date="2019-04" db="EMBL/GenBank/DDBJ databases">
        <title>Bacillus caeni sp. nov., a bacterium isolated from mangrove sediment.</title>
        <authorList>
            <person name="Huang H."/>
            <person name="Mo K."/>
            <person name="Hu Y."/>
        </authorList>
    </citation>
    <scope>NUCLEOTIDE SEQUENCE [LARGE SCALE GENOMIC DNA]</scope>
    <source>
        <strain evidence="2 3">HB172195</strain>
    </source>
</reference>
<keyword evidence="3" id="KW-1185">Reference proteome</keyword>
<dbReference type="RefSeq" id="WP_138127176.1">
    <property type="nucleotide sequence ID" value="NZ_SWLG01000008.1"/>
</dbReference>
<keyword evidence="2" id="KW-0808">Transferase</keyword>